<comment type="similarity">
    <text evidence="3">Belongs to the BBS5 family.</text>
</comment>
<gene>
    <name evidence="11" type="ORF">PV328_005883</name>
</gene>
<dbReference type="AlphaFoldDB" id="A0AA39FMX8"/>
<dbReference type="PIRSF" id="PIRSF010072">
    <property type="entry name" value="DUF1448"/>
    <property type="match status" value="1"/>
</dbReference>
<keyword evidence="9" id="KW-0966">Cell projection</keyword>
<evidence type="ECO:0000313" key="12">
    <source>
        <dbReference type="Proteomes" id="UP001168990"/>
    </source>
</evidence>
<organism evidence="11 12">
    <name type="scientific">Microctonus aethiopoides</name>
    <dbReference type="NCBI Taxonomy" id="144406"/>
    <lineage>
        <taxon>Eukaryota</taxon>
        <taxon>Metazoa</taxon>
        <taxon>Ecdysozoa</taxon>
        <taxon>Arthropoda</taxon>
        <taxon>Hexapoda</taxon>
        <taxon>Insecta</taxon>
        <taxon>Pterygota</taxon>
        <taxon>Neoptera</taxon>
        <taxon>Endopterygota</taxon>
        <taxon>Hymenoptera</taxon>
        <taxon>Apocrita</taxon>
        <taxon>Ichneumonoidea</taxon>
        <taxon>Braconidae</taxon>
        <taxon>Euphorinae</taxon>
        <taxon>Microctonus</taxon>
    </lineage>
</organism>
<dbReference type="Pfam" id="PF07289">
    <property type="entry name" value="BBL5"/>
    <property type="match status" value="1"/>
</dbReference>
<keyword evidence="7" id="KW-0472">Membrane</keyword>
<dbReference type="EMBL" id="JAQQBS010000002">
    <property type="protein sequence ID" value="KAK0172582.1"/>
    <property type="molecule type" value="Genomic_DNA"/>
</dbReference>
<evidence type="ECO:0000256" key="1">
    <source>
        <dbReference type="ARBA" id="ARBA00004309"/>
    </source>
</evidence>
<proteinExistence type="inferred from homology"/>
<name>A0AA39FMX8_9HYME</name>
<dbReference type="GO" id="GO:0036064">
    <property type="term" value="C:ciliary basal body"/>
    <property type="evidence" value="ECO:0007669"/>
    <property type="project" value="TreeGrafter"/>
</dbReference>
<evidence type="ECO:0000256" key="2">
    <source>
        <dbReference type="ARBA" id="ARBA00004607"/>
    </source>
</evidence>
<dbReference type="GO" id="GO:0032266">
    <property type="term" value="F:phosphatidylinositol-3-phosphate binding"/>
    <property type="evidence" value="ECO:0007669"/>
    <property type="project" value="TreeGrafter"/>
</dbReference>
<evidence type="ECO:0000256" key="9">
    <source>
        <dbReference type="ARBA" id="ARBA00023273"/>
    </source>
</evidence>
<evidence type="ECO:0000256" key="6">
    <source>
        <dbReference type="ARBA" id="ARBA00023069"/>
    </source>
</evidence>
<keyword evidence="4" id="KW-1003">Cell membrane</keyword>
<evidence type="ECO:0000259" key="10">
    <source>
        <dbReference type="SMART" id="SM00683"/>
    </source>
</evidence>
<feature type="domain" description="BBSome complex member BBS5 PH" evidence="10">
    <location>
        <begin position="22"/>
        <end position="76"/>
    </location>
</feature>
<feature type="domain" description="BBSome complex member BBS5 PH" evidence="10">
    <location>
        <begin position="152"/>
        <end position="206"/>
    </location>
</feature>
<dbReference type="GO" id="GO:0060271">
    <property type="term" value="P:cilium assembly"/>
    <property type="evidence" value="ECO:0007669"/>
    <property type="project" value="TreeGrafter"/>
</dbReference>
<reference evidence="11" key="2">
    <citation type="submission" date="2023-03" db="EMBL/GenBank/DDBJ databases">
        <authorList>
            <person name="Inwood S.N."/>
            <person name="Skelly J.G."/>
            <person name="Guhlin J."/>
            <person name="Harrop T.W.R."/>
            <person name="Goldson S.G."/>
            <person name="Dearden P.K."/>
        </authorList>
    </citation>
    <scope>NUCLEOTIDE SEQUENCE</scope>
    <source>
        <strain evidence="11">Irish</strain>
        <tissue evidence="11">Whole body</tissue>
    </source>
</reference>
<dbReference type="GO" id="GO:0034464">
    <property type="term" value="C:BBSome"/>
    <property type="evidence" value="ECO:0007669"/>
    <property type="project" value="InterPro"/>
</dbReference>
<dbReference type="InterPro" id="IPR030804">
    <property type="entry name" value="BBS5/fem-3"/>
</dbReference>
<dbReference type="InterPro" id="IPR006606">
    <property type="entry name" value="BBL5"/>
</dbReference>
<dbReference type="PANTHER" id="PTHR21351:SF0">
    <property type="entry name" value="BARDET-BIEDL SYNDROME 5 PROTEIN"/>
    <property type="match status" value="1"/>
</dbReference>
<sequence>MWQDSQIRFDTALSDMQVGHGEVIIDKLDMIEDVKGNVGDQGRLVISNLRIMWHSLTLPRINLSIGYNAVINITTKNMNMIHGNVSQALHILTVYKNYRYEFIFNNLNTKCTRHYTSVIGVYRAYVSTKIYREIKLRGGFIQNKRLNILPLENISSTTPGVWNLSAEQGNVGTFIITNIRIVWFADVNYQFNVSLPYLAIADVCIKSSKFGPTLVITSAESNGSYVLGFRIDPVSKLYVLHKEITSLRDSYYRMPIYGVEYVFECQGVPKLELNENDTKEVQDIDDEISDVFGLYFSESEVSQRKPCFSLHLGLAAELPREGSSLQSLWELLPAT</sequence>
<dbReference type="GO" id="GO:0034451">
    <property type="term" value="C:centriolar satellite"/>
    <property type="evidence" value="ECO:0007669"/>
    <property type="project" value="UniProtKB-SubCell"/>
</dbReference>
<dbReference type="SMART" id="SM00683">
    <property type="entry name" value="DM16"/>
    <property type="match status" value="2"/>
</dbReference>
<evidence type="ECO:0000256" key="4">
    <source>
        <dbReference type="ARBA" id="ARBA00022475"/>
    </source>
</evidence>
<protein>
    <recommendedName>
        <fullName evidence="10">BBSome complex member BBS5 PH domain-containing protein</fullName>
    </recommendedName>
</protein>
<evidence type="ECO:0000256" key="5">
    <source>
        <dbReference type="ARBA" id="ARBA00022490"/>
    </source>
</evidence>
<keyword evidence="6" id="KW-0969">Cilium</keyword>
<comment type="subcellular location">
    <subcellularLocation>
        <location evidence="1">Cell projection</location>
        <location evidence="1">Cilium membrane</location>
    </subcellularLocation>
    <subcellularLocation>
        <location evidence="2">Cytoplasm</location>
        <location evidence="2">Cytoskeleton</location>
        <location evidence="2">Microtubule organizing center</location>
        <location evidence="2">Centrosome</location>
        <location evidence="2">Centriolar satellite</location>
    </subcellularLocation>
</comment>
<dbReference type="GO" id="GO:0060170">
    <property type="term" value="C:ciliary membrane"/>
    <property type="evidence" value="ECO:0007669"/>
    <property type="project" value="UniProtKB-SubCell"/>
</dbReference>
<reference evidence="11" key="1">
    <citation type="journal article" date="2023" name="bioRxiv">
        <title>Scaffold-level genome assemblies of two parasitoid biocontrol wasps reveal the parthenogenesis mechanism and an associated novel virus.</title>
        <authorList>
            <person name="Inwood S."/>
            <person name="Skelly J."/>
            <person name="Guhlin J."/>
            <person name="Harrop T."/>
            <person name="Goldson S."/>
            <person name="Dearden P."/>
        </authorList>
    </citation>
    <scope>NUCLEOTIDE SEQUENCE</scope>
    <source>
        <strain evidence="11">Irish</strain>
        <tissue evidence="11">Whole body</tissue>
    </source>
</reference>
<comment type="caution">
    <text evidence="11">The sequence shown here is derived from an EMBL/GenBank/DDBJ whole genome shotgun (WGS) entry which is preliminary data.</text>
</comment>
<dbReference type="PANTHER" id="PTHR21351">
    <property type="entry name" value="BARDET-BIEDL SYNDROME PROTEIN 5"/>
    <property type="match status" value="1"/>
</dbReference>
<keyword evidence="12" id="KW-1185">Reference proteome</keyword>
<accession>A0AA39FMX8</accession>
<evidence type="ECO:0000256" key="7">
    <source>
        <dbReference type="ARBA" id="ARBA00023136"/>
    </source>
</evidence>
<keyword evidence="8" id="KW-0206">Cytoskeleton</keyword>
<dbReference type="InterPro" id="IPR014003">
    <property type="entry name" value="BBS5_PH"/>
</dbReference>
<evidence type="ECO:0000313" key="11">
    <source>
        <dbReference type="EMBL" id="KAK0172582.1"/>
    </source>
</evidence>
<dbReference type="Proteomes" id="UP001168990">
    <property type="component" value="Unassembled WGS sequence"/>
</dbReference>
<evidence type="ECO:0000256" key="8">
    <source>
        <dbReference type="ARBA" id="ARBA00023212"/>
    </source>
</evidence>
<evidence type="ECO:0000256" key="3">
    <source>
        <dbReference type="ARBA" id="ARBA00005822"/>
    </source>
</evidence>
<keyword evidence="5" id="KW-0963">Cytoplasm</keyword>